<evidence type="ECO:0000256" key="5">
    <source>
        <dbReference type="ARBA" id="ARBA00023136"/>
    </source>
</evidence>
<dbReference type="GO" id="GO:0038023">
    <property type="term" value="F:signaling receptor activity"/>
    <property type="evidence" value="ECO:0007669"/>
    <property type="project" value="TreeGrafter"/>
</dbReference>
<feature type="transmembrane region" description="Helical" evidence="8">
    <location>
        <begin position="225"/>
        <end position="245"/>
    </location>
</feature>
<feature type="transmembrane region" description="Helical" evidence="8">
    <location>
        <begin position="297"/>
        <end position="314"/>
    </location>
</feature>
<organism evidence="9 10">
    <name type="scientific">Microdochium trichocladiopsis</name>
    <dbReference type="NCBI Taxonomy" id="1682393"/>
    <lineage>
        <taxon>Eukaryota</taxon>
        <taxon>Fungi</taxon>
        <taxon>Dikarya</taxon>
        <taxon>Ascomycota</taxon>
        <taxon>Pezizomycotina</taxon>
        <taxon>Sordariomycetes</taxon>
        <taxon>Xylariomycetidae</taxon>
        <taxon>Xylariales</taxon>
        <taxon>Microdochiaceae</taxon>
        <taxon>Microdochium</taxon>
    </lineage>
</organism>
<reference evidence="9" key="1">
    <citation type="journal article" date="2021" name="Nat. Commun.">
        <title>Genetic determinants of endophytism in the Arabidopsis root mycobiome.</title>
        <authorList>
            <person name="Mesny F."/>
            <person name="Miyauchi S."/>
            <person name="Thiergart T."/>
            <person name="Pickel B."/>
            <person name="Atanasova L."/>
            <person name="Karlsson M."/>
            <person name="Huettel B."/>
            <person name="Barry K.W."/>
            <person name="Haridas S."/>
            <person name="Chen C."/>
            <person name="Bauer D."/>
            <person name="Andreopoulos W."/>
            <person name="Pangilinan J."/>
            <person name="LaButti K."/>
            <person name="Riley R."/>
            <person name="Lipzen A."/>
            <person name="Clum A."/>
            <person name="Drula E."/>
            <person name="Henrissat B."/>
            <person name="Kohler A."/>
            <person name="Grigoriev I.V."/>
            <person name="Martin F.M."/>
            <person name="Hacquard S."/>
        </authorList>
    </citation>
    <scope>NUCLEOTIDE SEQUENCE</scope>
    <source>
        <strain evidence="9">MPI-CAGE-CH-0230</strain>
    </source>
</reference>
<evidence type="ECO:0000313" key="9">
    <source>
        <dbReference type="EMBL" id="KAH7021614.1"/>
    </source>
</evidence>
<keyword evidence="6" id="KW-0479">Metal-binding</keyword>
<evidence type="ECO:0000256" key="3">
    <source>
        <dbReference type="ARBA" id="ARBA00022692"/>
    </source>
</evidence>
<feature type="transmembrane region" description="Helical" evidence="8">
    <location>
        <begin position="83"/>
        <end position="104"/>
    </location>
</feature>
<dbReference type="OrthoDB" id="529367at2759"/>
<feature type="binding site" evidence="6">
    <location>
        <position position="299"/>
    </location>
    <ligand>
        <name>Zn(2+)</name>
        <dbReference type="ChEBI" id="CHEBI:29105"/>
    </ligand>
</feature>
<keyword evidence="4 8" id="KW-1133">Transmembrane helix</keyword>
<evidence type="ECO:0000256" key="7">
    <source>
        <dbReference type="SAM" id="MobiDB-lite"/>
    </source>
</evidence>
<keyword evidence="10" id="KW-1185">Reference proteome</keyword>
<dbReference type="Proteomes" id="UP000756346">
    <property type="component" value="Unassembled WGS sequence"/>
</dbReference>
<feature type="compositionally biased region" description="Basic and acidic residues" evidence="7">
    <location>
        <begin position="10"/>
        <end position="23"/>
    </location>
</feature>
<name>A0A9P9BKU3_9PEZI</name>
<feature type="transmembrane region" description="Helical" evidence="8">
    <location>
        <begin position="116"/>
        <end position="136"/>
    </location>
</feature>
<dbReference type="GO" id="GO:0016020">
    <property type="term" value="C:membrane"/>
    <property type="evidence" value="ECO:0007669"/>
    <property type="project" value="UniProtKB-SubCell"/>
</dbReference>
<keyword evidence="3 8" id="KW-0812">Transmembrane</keyword>
<feature type="transmembrane region" description="Helical" evidence="8">
    <location>
        <begin position="156"/>
        <end position="175"/>
    </location>
</feature>
<feature type="binding site" evidence="6">
    <location>
        <position position="137"/>
    </location>
    <ligand>
        <name>Zn(2+)</name>
        <dbReference type="ChEBI" id="CHEBI:29105"/>
    </ligand>
</feature>
<gene>
    <name evidence="9" type="ORF">B0I36DRAFT_251890</name>
</gene>
<proteinExistence type="inferred from homology"/>
<feature type="transmembrane region" description="Helical" evidence="8">
    <location>
        <begin position="257"/>
        <end position="277"/>
    </location>
</feature>
<feature type="transmembrane region" description="Helical" evidence="8">
    <location>
        <begin position="195"/>
        <end position="213"/>
    </location>
</feature>
<evidence type="ECO:0000256" key="4">
    <source>
        <dbReference type="ARBA" id="ARBA00022989"/>
    </source>
</evidence>
<dbReference type="EMBL" id="JAGTJQ010000010">
    <property type="protein sequence ID" value="KAH7021614.1"/>
    <property type="molecule type" value="Genomic_DNA"/>
</dbReference>
<dbReference type="GO" id="GO:0006882">
    <property type="term" value="P:intracellular zinc ion homeostasis"/>
    <property type="evidence" value="ECO:0007669"/>
    <property type="project" value="TreeGrafter"/>
</dbReference>
<feature type="region of interest" description="Disordered" evidence="7">
    <location>
        <begin position="10"/>
        <end position="31"/>
    </location>
</feature>
<evidence type="ECO:0000256" key="6">
    <source>
        <dbReference type="PIRSR" id="PIRSR604254-1"/>
    </source>
</evidence>
<comment type="similarity">
    <text evidence="2">Belongs to the ADIPOR family.</text>
</comment>
<evidence type="ECO:0000256" key="2">
    <source>
        <dbReference type="ARBA" id="ARBA00007018"/>
    </source>
</evidence>
<keyword evidence="5 8" id="KW-0472">Membrane</keyword>
<dbReference type="GeneID" id="70180195"/>
<dbReference type="Pfam" id="PF03006">
    <property type="entry name" value="HlyIII"/>
    <property type="match status" value="1"/>
</dbReference>
<keyword evidence="6" id="KW-0862">Zinc</keyword>
<accession>A0A9P9BKU3</accession>
<comment type="subcellular location">
    <subcellularLocation>
        <location evidence="1">Membrane</location>
        <topology evidence="1">Multi-pass membrane protein</topology>
    </subcellularLocation>
</comment>
<protein>
    <submittedName>
        <fullName evidence="9">Hemolysin-III related-domain-containing protein</fullName>
    </submittedName>
</protein>
<dbReference type="GO" id="GO:0046872">
    <property type="term" value="F:metal ion binding"/>
    <property type="evidence" value="ECO:0007669"/>
    <property type="project" value="UniProtKB-KW"/>
</dbReference>
<sequence>MAPTLRLRVPSKESVARKGRGMEDGASGPGQTARPALLSFDEMPEWFQHENNQWILHGYRPISGSFRASFRSWWYIHNETVNIYSHLVPAVVFLVGECYILRHLAGKSSRFTSTDLVAFSSFMLTASICFTFSALYHTFMNHSYAVDHLCHRLDMLGIGIFIVGDIILGVHIIFWCETTLRNIYWSMVRLGSNTIFVGQWIVVFGALTIITNIHPKLQSHKYRSMRTLVFVATGTSVVAPLIQGLDKFGLDLMSKKALIYTLVAKIGCLLSGTALYAMRFPERWWPGWFDMCSSHSFMHILVVSAAVIQLIGYLQAFDYAYLNITCLAS</sequence>
<evidence type="ECO:0000256" key="1">
    <source>
        <dbReference type="ARBA" id="ARBA00004141"/>
    </source>
</evidence>
<dbReference type="AlphaFoldDB" id="A0A9P9BKU3"/>
<comment type="caution">
    <text evidence="9">The sequence shown here is derived from an EMBL/GenBank/DDBJ whole genome shotgun (WGS) entry which is preliminary data.</text>
</comment>
<dbReference type="InterPro" id="IPR004254">
    <property type="entry name" value="AdipoR/HlyIII-related"/>
</dbReference>
<feature type="binding site" evidence="6">
    <location>
        <position position="295"/>
    </location>
    <ligand>
        <name>Zn(2+)</name>
        <dbReference type="ChEBI" id="CHEBI:29105"/>
    </ligand>
</feature>
<dbReference type="PANTHER" id="PTHR20855">
    <property type="entry name" value="ADIPOR/PROGESTIN RECEPTOR-RELATED"/>
    <property type="match status" value="1"/>
</dbReference>
<evidence type="ECO:0000313" key="10">
    <source>
        <dbReference type="Proteomes" id="UP000756346"/>
    </source>
</evidence>
<evidence type="ECO:0000256" key="8">
    <source>
        <dbReference type="SAM" id="Phobius"/>
    </source>
</evidence>
<dbReference type="RefSeq" id="XP_046007815.1">
    <property type="nucleotide sequence ID" value="XM_046150649.1"/>
</dbReference>
<dbReference type="PANTHER" id="PTHR20855:SF52">
    <property type="entry name" value="ADIPONECTIN RECEPTOR PROTEIN"/>
    <property type="match status" value="1"/>
</dbReference>